<dbReference type="AlphaFoldDB" id="A0A402D4S6"/>
<dbReference type="KEGG" id="ccot:CCAX7_13310"/>
<dbReference type="InterPro" id="IPR017853">
    <property type="entry name" value="GH"/>
</dbReference>
<dbReference type="EMBL" id="AP025739">
    <property type="protein sequence ID" value="BDI29280.1"/>
    <property type="molecule type" value="Genomic_DNA"/>
</dbReference>
<gene>
    <name evidence="1" type="ORF">CCAX7_13310</name>
</gene>
<name>A0A402D4S6_9BACT</name>
<evidence type="ECO:0000313" key="2">
    <source>
        <dbReference type="Proteomes" id="UP000287394"/>
    </source>
</evidence>
<proteinExistence type="predicted"/>
<dbReference type="Proteomes" id="UP000287394">
    <property type="component" value="Chromosome"/>
</dbReference>
<dbReference type="OrthoDB" id="1089471at2"/>
<dbReference type="RefSeq" id="WP_119324445.1">
    <property type="nucleotide sequence ID" value="NZ_AP025739.1"/>
</dbReference>
<organism evidence="1 2">
    <name type="scientific">Capsulimonas corticalis</name>
    <dbReference type="NCBI Taxonomy" id="2219043"/>
    <lineage>
        <taxon>Bacteria</taxon>
        <taxon>Bacillati</taxon>
        <taxon>Armatimonadota</taxon>
        <taxon>Armatimonadia</taxon>
        <taxon>Capsulimonadales</taxon>
        <taxon>Capsulimonadaceae</taxon>
        <taxon>Capsulimonas</taxon>
    </lineage>
</organism>
<dbReference type="SUPFAM" id="SSF51445">
    <property type="entry name" value="(Trans)glycosidases"/>
    <property type="match status" value="1"/>
</dbReference>
<accession>A0A402D4S6</accession>
<sequence length="493" mass="51595">MIHREVSMRRFAIHGSKGSIAILSAAVALTFGAAAPQRASANATAVMFCPGNMGYPNGLTTSEINGYRASGMTTMILFSMSVSANGDFVYGGLPIVQNGVYNGPSNWPGLLSQCRTSPSSIGRIEMCIGGWGDASYTNIKNRIAADGTGSGTVLYRNLQALKSGLGIDAIDYDDEQTYDSGSAVSFGNMVGAVGMKVTLCPYTNSGYWSAVKSGLGGTVDAIYLQCYDGGAGNDVGAWNNYFGGMKVIPGYWDYERDATFQNKMLAWKNNGSVGGFLWPSNTGGSPPADGGEMLQYANWIHSSLDSNTPAAYSYVASENQTVNFAAPVDAAYGANSSFFFKYAVKGSFTFNNTTFGGDPIFGVAKAGYSAPFWQVAGEGGSAATSVPVEAAYGGNGAYVFNWGTSGSITFTNAAWGGDPAPNVVKAGYIMPYTQCAGENGSVTFNSPADLAFGANGHYYFKHAFTGTITFSNASFGGDPIPNVAKGGYYRPSH</sequence>
<keyword evidence="2" id="KW-1185">Reference proteome</keyword>
<protein>
    <submittedName>
        <fullName evidence="1">Uncharacterized protein</fullName>
    </submittedName>
</protein>
<evidence type="ECO:0000313" key="1">
    <source>
        <dbReference type="EMBL" id="BDI29280.1"/>
    </source>
</evidence>
<reference evidence="1 2" key="1">
    <citation type="journal article" date="2019" name="Int. J. Syst. Evol. Microbiol.">
        <title>Capsulimonas corticalis gen. nov., sp. nov., an aerobic capsulated bacterium, of a novel bacterial order, Capsulimonadales ord. nov., of the class Armatimonadia of the phylum Armatimonadetes.</title>
        <authorList>
            <person name="Li J."/>
            <person name="Kudo C."/>
            <person name="Tonouchi A."/>
        </authorList>
    </citation>
    <scope>NUCLEOTIDE SEQUENCE [LARGE SCALE GENOMIC DNA]</scope>
    <source>
        <strain evidence="1 2">AX-7</strain>
    </source>
</reference>